<accession>A0A9J6P5V6</accession>
<protein>
    <submittedName>
        <fullName evidence="2">Alpha/beta fold hydrolase</fullName>
    </submittedName>
</protein>
<keyword evidence="3" id="KW-1185">Reference proteome</keyword>
<dbReference type="InterPro" id="IPR029058">
    <property type="entry name" value="AB_hydrolase_fold"/>
</dbReference>
<dbReference type="InterPro" id="IPR000073">
    <property type="entry name" value="AB_hydrolase_1"/>
</dbReference>
<dbReference type="Pfam" id="PF00561">
    <property type="entry name" value="Abhydrolase_1"/>
    <property type="match status" value="1"/>
</dbReference>
<comment type="caution">
    <text evidence="2">The sequence shown here is derived from an EMBL/GenBank/DDBJ whole genome shotgun (WGS) entry which is preliminary data.</text>
</comment>
<sequence>MKSSKLEYKIIGDKGPLIVIENGLCCSMYDWHFVVEALKDRARILLYHRAGYGNSEHSNVERTTRNIAIELDNMLEDIRIDEKFIIVGHSFGGLCVQQYVKMYPHKIRGVLLLDSTSPDFEKLYCDKTPMMCEKGSIEATTKGMRESSKKSIEELRERFQIEEEQKGLPDDVKSMLEEFYIKPEFYNVTAMEMEKWYEDGKDIKSCGEFPNVPLRVIARDMKISIQFYVNLGMAEEEAVAYESIWRGLQEQYTLLSKDSKFIVAEGSDHMIQLEKPKYVTEAIEELL</sequence>
<dbReference type="InterPro" id="IPR050266">
    <property type="entry name" value="AB_hydrolase_sf"/>
</dbReference>
<reference evidence="2" key="2">
    <citation type="submission" date="2021-04" db="EMBL/GenBank/DDBJ databases">
        <authorList>
            <person name="Dong X."/>
        </authorList>
    </citation>
    <scope>NUCLEOTIDE SEQUENCE</scope>
    <source>
        <strain evidence="2">ZWT</strain>
    </source>
</reference>
<name>A0A9J6P5V6_9CLOT</name>
<evidence type="ECO:0000313" key="3">
    <source>
        <dbReference type="Proteomes" id="UP001056429"/>
    </source>
</evidence>
<dbReference type="InterPro" id="IPR000639">
    <property type="entry name" value="Epox_hydrolase-like"/>
</dbReference>
<dbReference type="EMBL" id="JAGSOJ010000004">
    <property type="protein sequence ID" value="MCM1991628.1"/>
    <property type="molecule type" value="Genomic_DNA"/>
</dbReference>
<keyword evidence="2" id="KW-0378">Hydrolase</keyword>
<organism evidence="2 3">
    <name type="scientific">Oceanirhabdus seepicola</name>
    <dbReference type="NCBI Taxonomy" id="2828781"/>
    <lineage>
        <taxon>Bacteria</taxon>
        <taxon>Bacillati</taxon>
        <taxon>Bacillota</taxon>
        <taxon>Clostridia</taxon>
        <taxon>Eubacteriales</taxon>
        <taxon>Clostridiaceae</taxon>
        <taxon>Oceanirhabdus</taxon>
    </lineage>
</organism>
<gene>
    <name evidence="2" type="ORF">KDK92_17975</name>
</gene>
<evidence type="ECO:0000313" key="2">
    <source>
        <dbReference type="EMBL" id="MCM1991628.1"/>
    </source>
</evidence>
<dbReference type="Proteomes" id="UP001056429">
    <property type="component" value="Unassembled WGS sequence"/>
</dbReference>
<dbReference type="SUPFAM" id="SSF53474">
    <property type="entry name" value="alpha/beta-Hydrolases"/>
    <property type="match status" value="1"/>
</dbReference>
<feature type="domain" description="AB hydrolase-1" evidence="1">
    <location>
        <begin position="16"/>
        <end position="121"/>
    </location>
</feature>
<dbReference type="Gene3D" id="3.40.50.1820">
    <property type="entry name" value="alpha/beta hydrolase"/>
    <property type="match status" value="1"/>
</dbReference>
<dbReference type="PRINTS" id="PR00412">
    <property type="entry name" value="EPOXHYDRLASE"/>
</dbReference>
<dbReference type="PANTHER" id="PTHR43798">
    <property type="entry name" value="MONOACYLGLYCEROL LIPASE"/>
    <property type="match status" value="1"/>
</dbReference>
<dbReference type="AlphaFoldDB" id="A0A9J6P5V6"/>
<dbReference type="RefSeq" id="WP_250860771.1">
    <property type="nucleotide sequence ID" value="NZ_JAGSOJ010000004.1"/>
</dbReference>
<reference evidence="2" key="1">
    <citation type="journal article" date="2021" name="mSystems">
        <title>Bacteria and Archaea Synergistically Convert Glycine Betaine to Biogenic Methane in the Formosa Cold Seep of the South China Sea.</title>
        <authorList>
            <person name="Li L."/>
            <person name="Zhang W."/>
            <person name="Zhang S."/>
            <person name="Song L."/>
            <person name="Sun Q."/>
            <person name="Zhang H."/>
            <person name="Xiang H."/>
            <person name="Dong X."/>
        </authorList>
    </citation>
    <scope>NUCLEOTIDE SEQUENCE</scope>
    <source>
        <strain evidence="2">ZWT</strain>
    </source>
</reference>
<evidence type="ECO:0000259" key="1">
    <source>
        <dbReference type="Pfam" id="PF00561"/>
    </source>
</evidence>
<proteinExistence type="predicted"/>
<dbReference type="GO" id="GO:0016787">
    <property type="term" value="F:hydrolase activity"/>
    <property type="evidence" value="ECO:0007669"/>
    <property type="project" value="UniProtKB-KW"/>
</dbReference>